<sequence length="99" mass="11105">MLEISVIDEFGETFTCTRLDLTVITVLDKLPAYCERPENQSKVSFVVLQLIPSEGYAVEQNNTELDLEGGYVQLLDNTRPAALIREVPTMPKMLDMLGL</sequence>
<keyword evidence="2" id="KW-1185">Reference proteome</keyword>
<accession>A0A3P6TS30</accession>
<evidence type="ECO:0000313" key="2">
    <source>
        <dbReference type="Proteomes" id="UP000281553"/>
    </source>
</evidence>
<gene>
    <name evidence="1" type="ORF">DILT_LOCUS4161</name>
</gene>
<dbReference type="EMBL" id="UYRU01044942">
    <property type="protein sequence ID" value="VDK88187.1"/>
    <property type="molecule type" value="Genomic_DNA"/>
</dbReference>
<organism evidence="1 2">
    <name type="scientific">Dibothriocephalus latus</name>
    <name type="common">Fish tapeworm</name>
    <name type="synonym">Diphyllobothrium latum</name>
    <dbReference type="NCBI Taxonomy" id="60516"/>
    <lineage>
        <taxon>Eukaryota</taxon>
        <taxon>Metazoa</taxon>
        <taxon>Spiralia</taxon>
        <taxon>Lophotrochozoa</taxon>
        <taxon>Platyhelminthes</taxon>
        <taxon>Cestoda</taxon>
        <taxon>Eucestoda</taxon>
        <taxon>Diphyllobothriidea</taxon>
        <taxon>Diphyllobothriidae</taxon>
        <taxon>Dibothriocephalus</taxon>
    </lineage>
</organism>
<protein>
    <submittedName>
        <fullName evidence="1">Uncharacterized protein</fullName>
    </submittedName>
</protein>
<evidence type="ECO:0000313" key="1">
    <source>
        <dbReference type="EMBL" id="VDK88187.1"/>
    </source>
</evidence>
<proteinExistence type="predicted"/>
<dbReference type="Proteomes" id="UP000281553">
    <property type="component" value="Unassembled WGS sequence"/>
</dbReference>
<reference evidence="1 2" key="1">
    <citation type="submission" date="2018-11" db="EMBL/GenBank/DDBJ databases">
        <authorList>
            <consortium name="Pathogen Informatics"/>
        </authorList>
    </citation>
    <scope>NUCLEOTIDE SEQUENCE [LARGE SCALE GENOMIC DNA]</scope>
</reference>
<name>A0A3P6TS30_DIBLA</name>
<dbReference type="AlphaFoldDB" id="A0A3P6TS30"/>